<evidence type="ECO:0000313" key="1">
    <source>
        <dbReference type="EMBL" id="KKU56518.1"/>
    </source>
</evidence>
<dbReference type="EMBL" id="LCNN01000031">
    <property type="protein sequence ID" value="KKU56518.1"/>
    <property type="molecule type" value="Genomic_DNA"/>
</dbReference>
<evidence type="ECO:0000313" key="2">
    <source>
        <dbReference type="Proteomes" id="UP000034684"/>
    </source>
</evidence>
<reference evidence="1 2" key="1">
    <citation type="journal article" date="2015" name="Nature">
        <title>rRNA introns, odd ribosomes, and small enigmatic genomes across a large radiation of phyla.</title>
        <authorList>
            <person name="Brown C.T."/>
            <person name="Hug L.A."/>
            <person name="Thomas B.C."/>
            <person name="Sharon I."/>
            <person name="Castelle C.J."/>
            <person name="Singh A."/>
            <person name="Wilkins M.J."/>
            <person name="Williams K.H."/>
            <person name="Banfield J.F."/>
        </authorList>
    </citation>
    <scope>NUCLEOTIDE SEQUENCE [LARGE SCALE GENOMIC DNA]</scope>
</reference>
<sequence>MKDAVKIKQTAEKLYKRYGRPLEKKHWGKFVAISPTGKTIIAPTLYEASDKALEKYGRGNFIFKIGEIAVGEWL</sequence>
<name>A0A0G1TQR6_UNCKA</name>
<protein>
    <recommendedName>
        <fullName evidence="3">DUF5678 domain-containing protein</fullName>
    </recommendedName>
</protein>
<gene>
    <name evidence="1" type="ORF">UX79_C0031G0003</name>
</gene>
<dbReference type="Proteomes" id="UP000034684">
    <property type="component" value="Unassembled WGS sequence"/>
</dbReference>
<organism evidence="1 2">
    <name type="scientific">candidate division WWE3 bacterium GW2011_GWB1_47_11</name>
    <dbReference type="NCBI Taxonomy" id="1619117"/>
    <lineage>
        <taxon>Bacteria</taxon>
        <taxon>Katanobacteria</taxon>
    </lineage>
</organism>
<evidence type="ECO:0008006" key="3">
    <source>
        <dbReference type="Google" id="ProtNLM"/>
    </source>
</evidence>
<accession>A0A0G1TQR6</accession>
<dbReference type="AlphaFoldDB" id="A0A0G1TQR6"/>
<proteinExistence type="predicted"/>
<comment type="caution">
    <text evidence="1">The sequence shown here is derived from an EMBL/GenBank/DDBJ whole genome shotgun (WGS) entry which is preliminary data.</text>
</comment>